<keyword evidence="2" id="KW-1185">Reference proteome</keyword>
<dbReference type="OrthoDB" id="5096160at2"/>
<dbReference type="Proteomes" id="UP000053923">
    <property type="component" value="Unassembled WGS sequence"/>
</dbReference>
<dbReference type="EMBL" id="LLZG01000165">
    <property type="protein sequence ID" value="KUL34740.1"/>
    <property type="molecule type" value="Genomic_DNA"/>
</dbReference>
<evidence type="ECO:0000313" key="2">
    <source>
        <dbReference type="Proteomes" id="UP000053923"/>
    </source>
</evidence>
<dbReference type="RefSeq" id="WP_062704112.1">
    <property type="nucleotide sequence ID" value="NZ_LLZG01000165.1"/>
</dbReference>
<reference evidence="2" key="1">
    <citation type="submission" date="2015-10" db="EMBL/GenBank/DDBJ databases">
        <authorList>
            <person name="Ju K.-S."/>
            <person name="Doroghazi J.R."/>
            <person name="Metcalf W.W."/>
        </authorList>
    </citation>
    <scope>NUCLEOTIDE SEQUENCE [LARGE SCALE GENOMIC DNA]</scope>
    <source>
        <strain evidence="2">NRRL 3151</strain>
    </source>
</reference>
<protein>
    <submittedName>
        <fullName evidence="1">Uncharacterized protein</fullName>
    </submittedName>
</protein>
<sequence length="397" mass="42613">MTEPSAVPPPHLPSAAHLTAFGLAALRGRMLIQTRPERVGQVQEHLASASSGLILSGGNATAKALHLRDEGYSGVLLADPALYEKTAATEDAPFPQTEPDGFFLNDPLERSLEQQRAVGVTAPLTPTGYIQAEDSDALRAAVTRMTELDDPGVTFVVPIDVTWLRNEESLDQLIAYLQLVNGPKAIILGGQMDPLARYAKSVHHLRQLITQVPDTALLRTDLAAFGALAAGAAFTAFGATSSLRHTIVPGEKAQTGKKSGGPGSPHVLHPELMDFYLGETLAKKYAAAAEPICECYACGHKALDTFTSNQSPLPAEAAAHNIAVLMGWLRDLCATPSGIARQRWWYDRCRIAVDRYPLLNAALEQPKAFRAPEQLKCWALADPGPVPAEPSPAQRTR</sequence>
<name>A0A0X3UQI3_9ACTN</name>
<proteinExistence type="predicted"/>
<comment type="caution">
    <text evidence="1">The sequence shown here is derived from an EMBL/GenBank/DDBJ whole genome shotgun (WGS) entry which is preliminary data.</text>
</comment>
<gene>
    <name evidence="1" type="ORF">ADL12_20440</name>
</gene>
<evidence type="ECO:0000313" key="1">
    <source>
        <dbReference type="EMBL" id="KUL34740.1"/>
    </source>
</evidence>
<dbReference type="AlphaFoldDB" id="A0A0X3UQI3"/>
<organism evidence="1 2">
    <name type="scientific">Streptomyces regalis</name>
    <dbReference type="NCBI Taxonomy" id="68262"/>
    <lineage>
        <taxon>Bacteria</taxon>
        <taxon>Bacillati</taxon>
        <taxon>Actinomycetota</taxon>
        <taxon>Actinomycetes</taxon>
        <taxon>Kitasatosporales</taxon>
        <taxon>Streptomycetaceae</taxon>
        <taxon>Streptomyces</taxon>
    </lineage>
</organism>
<accession>A0A0X3UQI3</accession>